<name>A0A557STY9_9ARCH</name>
<sequence>MSINEHENRTEKKDKDLSKNHTIVKQDEWIKARKDLLTKEKEFTVVRDQLSQKRRDLPWVRVDKEYVFDGSNGKETLSLLFDGRSQLIVYHFMFDPSWDAGCPSCSFWADNFNKIIIHLNQRDVSMIAISRTPYDKIAEYHKRMGWDFSWVSSYNNDFNFDYHVSFTEEEVVKKNAFYNYVIQDTGISEMPGVSVFYKNPEGHIFHTYSAYARGIDILNGAYNYLDLVPKGRDEAGHENAQFWVRRHDEYNK</sequence>
<dbReference type="Gene3D" id="3.40.30.10">
    <property type="entry name" value="Glutaredoxin"/>
    <property type="match status" value="1"/>
</dbReference>
<dbReference type="SUPFAM" id="SSF52833">
    <property type="entry name" value="Thioredoxin-like"/>
    <property type="match status" value="1"/>
</dbReference>
<evidence type="ECO:0000313" key="1">
    <source>
        <dbReference type="EMBL" id="TVP40060.1"/>
    </source>
</evidence>
<dbReference type="InterPro" id="IPR036249">
    <property type="entry name" value="Thioredoxin-like_sf"/>
</dbReference>
<dbReference type="OrthoDB" id="9744at2157"/>
<dbReference type="AlphaFoldDB" id="A0A557STY9"/>
<evidence type="ECO:0008006" key="3">
    <source>
        <dbReference type="Google" id="ProtNLM"/>
    </source>
</evidence>
<organism evidence="1 2">
    <name type="scientific">Candidatus Nitrosocosmicus arcticus</name>
    <dbReference type="NCBI Taxonomy" id="2035267"/>
    <lineage>
        <taxon>Archaea</taxon>
        <taxon>Nitrososphaerota</taxon>
        <taxon>Nitrososphaeria</taxon>
        <taxon>Nitrososphaerales</taxon>
        <taxon>Nitrososphaeraceae</taxon>
        <taxon>Candidatus Nitrosocosmicus</taxon>
    </lineage>
</organism>
<accession>A0A557STY9</accession>
<protein>
    <recommendedName>
        <fullName evidence="3">DUF899 domain-containing protein</fullName>
    </recommendedName>
</protein>
<keyword evidence="2" id="KW-1185">Reference proteome</keyword>
<dbReference type="Pfam" id="PF05988">
    <property type="entry name" value="DUF899"/>
    <property type="match status" value="1"/>
</dbReference>
<dbReference type="EMBL" id="VOAH01000010">
    <property type="protein sequence ID" value="TVP40060.1"/>
    <property type="molecule type" value="Genomic_DNA"/>
</dbReference>
<gene>
    <name evidence="1" type="ORF">NARC_100122</name>
</gene>
<evidence type="ECO:0000313" key="2">
    <source>
        <dbReference type="Proteomes" id="UP000315289"/>
    </source>
</evidence>
<dbReference type="InterPro" id="IPR010296">
    <property type="entry name" value="DUF899_thioredox"/>
</dbReference>
<proteinExistence type="predicted"/>
<dbReference type="RefSeq" id="WP_144732460.1">
    <property type="nucleotide sequence ID" value="NZ_ML675586.1"/>
</dbReference>
<reference evidence="1 2" key="1">
    <citation type="journal article" date="2019" name="Front. Microbiol.">
        <title>Ammonia Oxidation by the Arctic Terrestrial Thaumarchaeote Candidatus Nitrosocosmicus arcticus Is Stimulated by Increasing Temperatures.</title>
        <authorList>
            <person name="Alves R.J.E."/>
            <person name="Kerou M."/>
            <person name="Zappe A."/>
            <person name="Bittner R."/>
            <person name="Abby S.S."/>
            <person name="Schmidt H.A."/>
            <person name="Pfeifer K."/>
            <person name="Schleper C."/>
        </authorList>
    </citation>
    <scope>NUCLEOTIDE SEQUENCE [LARGE SCALE GENOMIC DNA]</scope>
    <source>
        <strain evidence="1 2">Kfb</strain>
    </source>
</reference>
<dbReference type="Proteomes" id="UP000315289">
    <property type="component" value="Unassembled WGS sequence"/>
</dbReference>
<comment type="caution">
    <text evidence="1">The sequence shown here is derived from an EMBL/GenBank/DDBJ whole genome shotgun (WGS) entry which is preliminary data.</text>
</comment>